<dbReference type="Pfam" id="PF25534">
    <property type="entry name" value="DUF7918"/>
    <property type="match status" value="1"/>
</dbReference>
<evidence type="ECO:0000313" key="3">
    <source>
        <dbReference type="EMBL" id="KAG9190578.1"/>
    </source>
</evidence>
<evidence type="ECO:0000256" key="1">
    <source>
        <dbReference type="SAM" id="MobiDB-lite"/>
    </source>
</evidence>
<dbReference type="EMBL" id="JAANER010000004">
    <property type="protein sequence ID" value="KAG9190578.1"/>
    <property type="molecule type" value="Genomic_DNA"/>
</dbReference>
<dbReference type="AlphaFoldDB" id="A0AAD4FKE1"/>
<comment type="caution">
    <text evidence="3">The sequence shown here is derived from an EMBL/GenBank/DDBJ whole genome shotgun (WGS) entry which is preliminary data.</text>
</comment>
<feature type="compositionally biased region" description="Acidic residues" evidence="1">
    <location>
        <begin position="174"/>
        <end position="185"/>
    </location>
</feature>
<keyword evidence="4" id="KW-1185">Reference proteome</keyword>
<protein>
    <recommendedName>
        <fullName evidence="2">DUF7918 domain-containing protein</fullName>
    </recommendedName>
</protein>
<feature type="region of interest" description="Disordered" evidence="1">
    <location>
        <begin position="162"/>
        <end position="210"/>
    </location>
</feature>
<accession>A0AAD4FKE1</accession>
<dbReference type="InterPro" id="IPR057678">
    <property type="entry name" value="DUF7918"/>
</dbReference>
<gene>
    <name evidence="3" type="ORF">G6011_08666</name>
</gene>
<dbReference type="Proteomes" id="UP001199106">
    <property type="component" value="Unassembled WGS sequence"/>
</dbReference>
<feature type="domain" description="DUF7918" evidence="2">
    <location>
        <begin position="60"/>
        <end position="167"/>
    </location>
</feature>
<name>A0AAD4FKE1_9PLEO</name>
<evidence type="ECO:0000313" key="4">
    <source>
        <dbReference type="Proteomes" id="UP001199106"/>
    </source>
</evidence>
<proteinExistence type="predicted"/>
<evidence type="ECO:0000259" key="2">
    <source>
        <dbReference type="Pfam" id="PF25534"/>
    </source>
</evidence>
<sequence length="210" mass="23035">MAIATGIPGLEVTVEVGATALPQYGYVPAEDVEVATSITNNPDGHAAGWQLYEANTPVTKEIADRLSPIGRIVLYFYFIEHLQAVKPVEVPQTANNEFDSLSEKALHKVAAAQGDESSHQTSFAAPVQHDTITCNELQTTDSELFASFAFLNRSTDALKSIGVIQRTPSPSPEPEPEDGGGDEDESKNPEDMTEEEMRAEFRRMRKKRQE</sequence>
<feature type="compositionally biased region" description="Basic and acidic residues" evidence="1">
    <location>
        <begin position="186"/>
        <end position="202"/>
    </location>
</feature>
<organism evidence="3 4">
    <name type="scientific">Alternaria panax</name>
    <dbReference type="NCBI Taxonomy" id="48097"/>
    <lineage>
        <taxon>Eukaryota</taxon>
        <taxon>Fungi</taxon>
        <taxon>Dikarya</taxon>
        <taxon>Ascomycota</taxon>
        <taxon>Pezizomycotina</taxon>
        <taxon>Dothideomycetes</taxon>
        <taxon>Pleosporomycetidae</taxon>
        <taxon>Pleosporales</taxon>
        <taxon>Pleosporineae</taxon>
        <taxon>Pleosporaceae</taxon>
        <taxon>Alternaria</taxon>
        <taxon>Alternaria sect. Panax</taxon>
    </lineage>
</organism>
<dbReference type="PANTHER" id="PTHR36223:SF1">
    <property type="entry name" value="TRANSCRIPTION ELONGATION FACTOR EAF N-TERMINAL DOMAIN-CONTAINING PROTEIN"/>
    <property type="match status" value="1"/>
</dbReference>
<dbReference type="PANTHER" id="PTHR36223">
    <property type="entry name" value="BETA-LACTAMASE-TYPE TRANSPEPTIDASE FOLD DOMAIN CONTAINING PROTEIN"/>
    <property type="match status" value="1"/>
</dbReference>
<reference evidence="3" key="1">
    <citation type="submission" date="2021-07" db="EMBL/GenBank/DDBJ databases">
        <title>Genome Resource of American Ginseng Black Spot Pathogen Alternaria panax.</title>
        <authorList>
            <person name="Qiu C."/>
            <person name="Wang W."/>
            <person name="Liu Z."/>
        </authorList>
    </citation>
    <scope>NUCLEOTIDE SEQUENCE</scope>
    <source>
        <strain evidence="3">BNCC115425</strain>
    </source>
</reference>